<dbReference type="EMBL" id="DS113565">
    <property type="protein sequence ID" value="EAY01514.1"/>
    <property type="molecule type" value="Genomic_DNA"/>
</dbReference>
<sequence>MITPEIRSALAELDPYLNISKTMIFQYQEVEQELEGGVNKKVIFVLATHGIFLYEKNDETFTQVKSMPIFDLMHINSTAETADFSNDTDRIKIKTEDAMTLTLFTYIIRTLQFPIEILPLSTHYPPEYQPHFESTQPYSDDIITDRIISCSFFTKLELNDEILEEITQRIELIDENYEITTDKLDFPYVRQLILGLASEKTISNLFLNSIEISTFLSRCNDLFIYGKFITKIIFISCNFGETLENLKILLQNSHLFMPSQWIFDKCICDQFNFLQFYTKIPEITKSIEYLEFNSCKMEKTTMNDIFSNILFEECYKSLKTIKFLNTNESYNIYDDISNILSSDWVVHNQTINEIDISNCSLDSSTLLIKIVEFDSGLKILRCRRSNAERYVDLRTPTPLKQLSFLDLRHCKISSQNLINLFQIASSGIIYLRGLDLSDLTIFPSIARDIYENLTDMNTFIPSLQCFFYDDNEMNKEELFEFKRFLSLQKNLKFVSLNNTISCKENLKMTTDFFTGLLSIENLESLSIRSNGRMDVTYGDFLAPALDELSKRKMKLLDLTGQQIKSDSLKILTKMINENKIEELYFDDCRPSNYEELLDLCDLVYKNQIKSSFPHRSLHRFFGFFDDVYAVSDNILENHEMIDNMEATFQICYGDPINDDDLIATIRSNEFAATIKDIYQEKEENQEKSRKYLENSLSNPELLTKLNVNPEMEALINECLEGTTREYHILSVLDEIAEKFSIDAILKVAN</sequence>
<dbReference type="InParanoid" id="A2F0R9"/>
<gene>
    <name evidence="1" type="ORF">TVAG_107730</name>
</gene>
<name>A2F0R9_TRIV3</name>
<organism evidence="1 2">
    <name type="scientific">Trichomonas vaginalis (strain ATCC PRA-98 / G3)</name>
    <dbReference type="NCBI Taxonomy" id="412133"/>
    <lineage>
        <taxon>Eukaryota</taxon>
        <taxon>Metamonada</taxon>
        <taxon>Parabasalia</taxon>
        <taxon>Trichomonadida</taxon>
        <taxon>Trichomonadidae</taxon>
        <taxon>Trichomonas</taxon>
    </lineage>
</organism>
<dbReference type="GO" id="GO:0034315">
    <property type="term" value="P:regulation of Arp2/3 complex-mediated actin nucleation"/>
    <property type="evidence" value="ECO:0000318"/>
    <property type="project" value="GO_Central"/>
</dbReference>
<accession>A2F0R9</accession>
<dbReference type="SMR" id="A2F0R9"/>
<dbReference type="GO" id="GO:0005886">
    <property type="term" value="C:plasma membrane"/>
    <property type="evidence" value="ECO:0000318"/>
    <property type="project" value="GO_Central"/>
</dbReference>
<dbReference type="Gene3D" id="3.80.10.10">
    <property type="entry name" value="Ribonuclease Inhibitor"/>
    <property type="match status" value="1"/>
</dbReference>
<dbReference type="VEuPathDB" id="TrichDB:TVAG_107730"/>
<dbReference type="AlphaFoldDB" id="A2F0R9"/>
<reference evidence="1" key="2">
    <citation type="journal article" date="2007" name="Science">
        <title>Draft genome sequence of the sexually transmitted pathogen Trichomonas vaginalis.</title>
        <authorList>
            <person name="Carlton J.M."/>
            <person name="Hirt R.P."/>
            <person name="Silva J.C."/>
            <person name="Delcher A.L."/>
            <person name="Schatz M."/>
            <person name="Zhao Q."/>
            <person name="Wortman J.R."/>
            <person name="Bidwell S.L."/>
            <person name="Alsmark U.C.M."/>
            <person name="Besteiro S."/>
            <person name="Sicheritz-Ponten T."/>
            <person name="Noel C.J."/>
            <person name="Dacks J.B."/>
            <person name="Foster P.G."/>
            <person name="Simillion C."/>
            <person name="Van de Peer Y."/>
            <person name="Miranda-Saavedra D."/>
            <person name="Barton G.J."/>
            <person name="Westrop G.D."/>
            <person name="Mueller S."/>
            <person name="Dessi D."/>
            <person name="Fiori P.L."/>
            <person name="Ren Q."/>
            <person name="Paulsen I."/>
            <person name="Zhang H."/>
            <person name="Bastida-Corcuera F.D."/>
            <person name="Simoes-Barbosa A."/>
            <person name="Brown M.T."/>
            <person name="Hayes R.D."/>
            <person name="Mukherjee M."/>
            <person name="Okumura C.Y."/>
            <person name="Schneider R."/>
            <person name="Smith A.J."/>
            <person name="Vanacova S."/>
            <person name="Villalvazo M."/>
            <person name="Haas B.J."/>
            <person name="Pertea M."/>
            <person name="Feldblyum T.V."/>
            <person name="Utterback T.R."/>
            <person name="Shu C.L."/>
            <person name="Osoegawa K."/>
            <person name="de Jong P.J."/>
            <person name="Hrdy I."/>
            <person name="Horvathova L."/>
            <person name="Zubacova Z."/>
            <person name="Dolezal P."/>
            <person name="Malik S.B."/>
            <person name="Logsdon J.M. Jr."/>
            <person name="Henze K."/>
            <person name="Gupta A."/>
            <person name="Wang C.C."/>
            <person name="Dunne R.L."/>
            <person name="Upcroft J.A."/>
            <person name="Upcroft P."/>
            <person name="White O."/>
            <person name="Salzberg S.L."/>
            <person name="Tang P."/>
            <person name="Chiu C.-H."/>
            <person name="Lee Y.-S."/>
            <person name="Embley T.M."/>
            <person name="Coombs G.H."/>
            <person name="Mottram J.C."/>
            <person name="Tachezy J."/>
            <person name="Fraser-Liggett C.M."/>
            <person name="Johnson P.J."/>
        </authorList>
    </citation>
    <scope>NUCLEOTIDE SEQUENCE [LARGE SCALE GENOMIC DNA]</scope>
    <source>
        <strain evidence="1">G3</strain>
    </source>
</reference>
<protein>
    <recommendedName>
        <fullName evidence="3">Leucine Rich Repeat family protein</fullName>
    </recommendedName>
</protein>
<keyword evidence="2" id="KW-1185">Reference proteome</keyword>
<evidence type="ECO:0000313" key="2">
    <source>
        <dbReference type="Proteomes" id="UP000001542"/>
    </source>
</evidence>
<dbReference type="PANTHER" id="PTHR24112">
    <property type="entry name" value="LEUCINE-RICH REPEAT, ISOFORM F-RELATED"/>
    <property type="match status" value="1"/>
</dbReference>
<dbReference type="VEuPathDB" id="TrichDB:TVAGG3_1090020"/>
<dbReference type="KEGG" id="tva:4759340"/>
<dbReference type="GO" id="GO:0016477">
    <property type="term" value="P:cell migration"/>
    <property type="evidence" value="ECO:0000318"/>
    <property type="project" value="GO_Central"/>
</dbReference>
<reference evidence="1" key="1">
    <citation type="submission" date="2006-10" db="EMBL/GenBank/DDBJ databases">
        <authorList>
            <person name="Amadeo P."/>
            <person name="Zhao Q."/>
            <person name="Wortman J."/>
            <person name="Fraser-Liggett C."/>
            <person name="Carlton J."/>
        </authorList>
    </citation>
    <scope>NUCLEOTIDE SEQUENCE</scope>
    <source>
        <strain evidence="1">G3</strain>
    </source>
</reference>
<dbReference type="RefSeq" id="XP_001330286.1">
    <property type="nucleotide sequence ID" value="XM_001330251.1"/>
</dbReference>
<evidence type="ECO:0000313" key="1">
    <source>
        <dbReference type="EMBL" id="EAY01514.1"/>
    </source>
</evidence>
<dbReference type="InterPro" id="IPR032675">
    <property type="entry name" value="LRR_dom_sf"/>
</dbReference>
<evidence type="ECO:0008006" key="3">
    <source>
        <dbReference type="Google" id="ProtNLM"/>
    </source>
</evidence>
<dbReference type="GO" id="GO:0030027">
    <property type="term" value="C:lamellipodium"/>
    <property type="evidence" value="ECO:0000318"/>
    <property type="project" value="GO_Central"/>
</dbReference>
<dbReference type="InterPro" id="IPR051279">
    <property type="entry name" value="PP1-Reg/Actin-Interact_Protein"/>
</dbReference>
<dbReference type="Proteomes" id="UP000001542">
    <property type="component" value="Unassembled WGS sequence"/>
</dbReference>
<dbReference type="PANTHER" id="PTHR24112:SF64">
    <property type="entry name" value="CHROMOSOME UNDETERMINED SCAFFOLD_46, WHOLE GENOME SHOTGUN SEQUENCE"/>
    <property type="match status" value="1"/>
</dbReference>
<proteinExistence type="predicted"/>
<dbReference type="SUPFAM" id="SSF52047">
    <property type="entry name" value="RNI-like"/>
    <property type="match status" value="1"/>
</dbReference>